<evidence type="ECO:0000313" key="2">
    <source>
        <dbReference type="Proteomes" id="UP001221757"/>
    </source>
</evidence>
<keyword evidence="2" id="KW-1185">Reference proteome</keyword>
<dbReference type="Proteomes" id="UP001221757">
    <property type="component" value="Unassembled WGS sequence"/>
</dbReference>
<protein>
    <submittedName>
        <fullName evidence="1">Uncharacterized protein</fullName>
    </submittedName>
</protein>
<feature type="non-terminal residue" evidence="1">
    <location>
        <position position="1"/>
    </location>
</feature>
<sequence length="65" mass="7553">LPSHVKPPKLDTPTRFTGTDDHLAFIRWIEKVASWMRTMFYGGPDVDKYRVSLLKNLLHGVALEW</sequence>
<accession>A0AAD7DEM4</accession>
<dbReference type="AlphaFoldDB" id="A0AAD7DEM4"/>
<name>A0AAD7DEM4_MYCRO</name>
<feature type="non-terminal residue" evidence="1">
    <location>
        <position position="65"/>
    </location>
</feature>
<dbReference type="EMBL" id="JARKIE010000070">
    <property type="protein sequence ID" value="KAJ7689693.1"/>
    <property type="molecule type" value="Genomic_DNA"/>
</dbReference>
<proteinExistence type="predicted"/>
<evidence type="ECO:0000313" key="1">
    <source>
        <dbReference type="EMBL" id="KAJ7689693.1"/>
    </source>
</evidence>
<comment type="caution">
    <text evidence="1">The sequence shown here is derived from an EMBL/GenBank/DDBJ whole genome shotgun (WGS) entry which is preliminary data.</text>
</comment>
<reference evidence="1" key="1">
    <citation type="submission" date="2023-03" db="EMBL/GenBank/DDBJ databases">
        <title>Massive genome expansion in bonnet fungi (Mycena s.s.) driven by repeated elements and novel gene families across ecological guilds.</title>
        <authorList>
            <consortium name="Lawrence Berkeley National Laboratory"/>
            <person name="Harder C.B."/>
            <person name="Miyauchi S."/>
            <person name="Viragh M."/>
            <person name="Kuo A."/>
            <person name="Thoen E."/>
            <person name="Andreopoulos B."/>
            <person name="Lu D."/>
            <person name="Skrede I."/>
            <person name="Drula E."/>
            <person name="Henrissat B."/>
            <person name="Morin E."/>
            <person name="Kohler A."/>
            <person name="Barry K."/>
            <person name="LaButti K."/>
            <person name="Morin E."/>
            <person name="Salamov A."/>
            <person name="Lipzen A."/>
            <person name="Mereny Z."/>
            <person name="Hegedus B."/>
            <person name="Baldrian P."/>
            <person name="Stursova M."/>
            <person name="Weitz H."/>
            <person name="Taylor A."/>
            <person name="Grigoriev I.V."/>
            <person name="Nagy L.G."/>
            <person name="Martin F."/>
            <person name="Kauserud H."/>
        </authorList>
    </citation>
    <scope>NUCLEOTIDE SEQUENCE</scope>
    <source>
        <strain evidence="1">CBHHK067</strain>
    </source>
</reference>
<gene>
    <name evidence="1" type="ORF">B0H17DRAFT_861837</name>
</gene>
<organism evidence="1 2">
    <name type="scientific">Mycena rosella</name>
    <name type="common">Pink bonnet</name>
    <name type="synonym">Agaricus rosellus</name>
    <dbReference type="NCBI Taxonomy" id="1033263"/>
    <lineage>
        <taxon>Eukaryota</taxon>
        <taxon>Fungi</taxon>
        <taxon>Dikarya</taxon>
        <taxon>Basidiomycota</taxon>
        <taxon>Agaricomycotina</taxon>
        <taxon>Agaricomycetes</taxon>
        <taxon>Agaricomycetidae</taxon>
        <taxon>Agaricales</taxon>
        <taxon>Marasmiineae</taxon>
        <taxon>Mycenaceae</taxon>
        <taxon>Mycena</taxon>
    </lineage>
</organism>